<organism evidence="2 3">
    <name type="scientific">Boothiomyces macroporosus</name>
    <dbReference type="NCBI Taxonomy" id="261099"/>
    <lineage>
        <taxon>Eukaryota</taxon>
        <taxon>Fungi</taxon>
        <taxon>Fungi incertae sedis</taxon>
        <taxon>Chytridiomycota</taxon>
        <taxon>Chytridiomycota incertae sedis</taxon>
        <taxon>Chytridiomycetes</taxon>
        <taxon>Rhizophydiales</taxon>
        <taxon>Terramycetaceae</taxon>
        <taxon>Boothiomyces</taxon>
    </lineage>
</organism>
<evidence type="ECO:0000313" key="2">
    <source>
        <dbReference type="EMBL" id="KAJ3250969.1"/>
    </source>
</evidence>
<comment type="caution">
    <text evidence="2">The sequence shown here is derived from an EMBL/GenBank/DDBJ whole genome shotgun (WGS) entry which is preliminary data.</text>
</comment>
<dbReference type="Gene3D" id="3.30.300.90">
    <property type="entry name" value="BolA-like"/>
    <property type="match status" value="1"/>
</dbReference>
<dbReference type="Proteomes" id="UP001210925">
    <property type="component" value="Unassembled WGS sequence"/>
</dbReference>
<reference evidence="2" key="1">
    <citation type="submission" date="2020-05" db="EMBL/GenBank/DDBJ databases">
        <title>Phylogenomic resolution of chytrid fungi.</title>
        <authorList>
            <person name="Stajich J.E."/>
            <person name="Amses K."/>
            <person name="Simmons R."/>
            <person name="Seto K."/>
            <person name="Myers J."/>
            <person name="Bonds A."/>
            <person name="Quandt C.A."/>
            <person name="Barry K."/>
            <person name="Liu P."/>
            <person name="Grigoriev I."/>
            <person name="Longcore J.E."/>
            <person name="James T.Y."/>
        </authorList>
    </citation>
    <scope>NUCLEOTIDE SEQUENCE</scope>
    <source>
        <strain evidence="2">PLAUS21</strain>
    </source>
</reference>
<dbReference type="PIRSF" id="PIRSF003113">
    <property type="entry name" value="BolA"/>
    <property type="match status" value="1"/>
</dbReference>
<dbReference type="GO" id="GO:0016226">
    <property type="term" value="P:iron-sulfur cluster assembly"/>
    <property type="evidence" value="ECO:0007669"/>
    <property type="project" value="TreeGrafter"/>
</dbReference>
<name>A0AAD5Y2D9_9FUNG</name>
<keyword evidence="3" id="KW-1185">Reference proteome</keyword>
<dbReference type="SUPFAM" id="SSF82657">
    <property type="entry name" value="BolA-like"/>
    <property type="match status" value="1"/>
</dbReference>
<evidence type="ECO:0000256" key="1">
    <source>
        <dbReference type="RuleBase" id="RU003860"/>
    </source>
</evidence>
<dbReference type="PANTHER" id="PTHR46230:SF7">
    <property type="entry name" value="BOLA-LIKE PROTEIN 1"/>
    <property type="match status" value="1"/>
</dbReference>
<sequence length="111" mass="12770">MIFKRFKSTFLKEFMTQKGPVYSQIESKLTLALNPTFLDIIDDSSKHAKHSAMRGVDAIETHFRVTVVSDEFKGKPLVQRHRLIYSILGDELKQGLHALSLTTKTKEEYEI</sequence>
<dbReference type="EMBL" id="JADGKB010000211">
    <property type="protein sequence ID" value="KAJ3250969.1"/>
    <property type="molecule type" value="Genomic_DNA"/>
</dbReference>
<accession>A0AAD5Y2D9</accession>
<dbReference type="PANTHER" id="PTHR46230">
    <property type="match status" value="1"/>
</dbReference>
<comment type="similarity">
    <text evidence="1">Belongs to the BolA/IbaG family.</text>
</comment>
<evidence type="ECO:0000313" key="3">
    <source>
        <dbReference type="Proteomes" id="UP001210925"/>
    </source>
</evidence>
<dbReference type="AlphaFoldDB" id="A0AAD5Y2D9"/>
<protein>
    <recommendedName>
        <fullName evidence="4">BolA-like protein</fullName>
    </recommendedName>
</protein>
<evidence type="ECO:0008006" key="4">
    <source>
        <dbReference type="Google" id="ProtNLM"/>
    </source>
</evidence>
<proteinExistence type="inferred from homology"/>
<dbReference type="Pfam" id="PF01722">
    <property type="entry name" value="BolA"/>
    <property type="match status" value="1"/>
</dbReference>
<gene>
    <name evidence="2" type="ORF">HK103_003034</name>
</gene>
<dbReference type="InterPro" id="IPR036065">
    <property type="entry name" value="BolA-like_sf"/>
</dbReference>
<dbReference type="InterPro" id="IPR002634">
    <property type="entry name" value="BolA"/>
</dbReference>